<reference evidence="1" key="1">
    <citation type="submission" date="2023-05" db="EMBL/GenBank/DDBJ databases">
        <authorList>
            <consortium name="ELIXIR-Norway"/>
        </authorList>
    </citation>
    <scope>NUCLEOTIDE SEQUENCE</scope>
</reference>
<feature type="non-terminal residue" evidence="1">
    <location>
        <position position="117"/>
    </location>
</feature>
<gene>
    <name evidence="1" type="ORF">MRATA1EN22A_LOCUS13034</name>
</gene>
<name>A0AC59Z1Y2_RANTA</name>
<proteinExistence type="predicted"/>
<dbReference type="EMBL" id="OX596106">
    <property type="protein sequence ID" value="CAN0166003.1"/>
    <property type="molecule type" value="Genomic_DNA"/>
</dbReference>
<evidence type="ECO:0000313" key="1">
    <source>
        <dbReference type="EMBL" id="CAN0166003.1"/>
    </source>
</evidence>
<reference evidence="1" key="2">
    <citation type="submission" date="2025-03" db="EMBL/GenBank/DDBJ databases">
        <authorList>
            <consortium name="ELIXIR-Norway"/>
            <consortium name="Elixir Norway"/>
        </authorList>
    </citation>
    <scope>NUCLEOTIDE SEQUENCE</scope>
</reference>
<organism evidence="1 2">
    <name type="scientific">Rangifer tarandus platyrhynchus</name>
    <name type="common">Svalbard reindeer</name>
    <dbReference type="NCBI Taxonomy" id="3082113"/>
    <lineage>
        <taxon>Eukaryota</taxon>
        <taxon>Metazoa</taxon>
        <taxon>Chordata</taxon>
        <taxon>Craniata</taxon>
        <taxon>Vertebrata</taxon>
        <taxon>Euteleostomi</taxon>
        <taxon>Mammalia</taxon>
        <taxon>Eutheria</taxon>
        <taxon>Laurasiatheria</taxon>
        <taxon>Artiodactyla</taxon>
        <taxon>Ruminantia</taxon>
        <taxon>Pecora</taxon>
        <taxon>Cervidae</taxon>
        <taxon>Odocoileinae</taxon>
        <taxon>Rangifer</taxon>
    </lineage>
</organism>
<evidence type="ECO:0000313" key="2">
    <source>
        <dbReference type="Proteomes" id="UP001162501"/>
    </source>
</evidence>
<sequence>MNHGPAMVWGLSELVHEKRPCHWHSHPADRLQCLLPWPDLNLWPGTETLLQATVGHGHLRPVKAMGSASGRAVIAPCDSGGTQQSEMRRCRSRPNCHSPQLSRLACGKPHSSSPDSC</sequence>
<accession>A0AC59Z1Y2</accession>
<dbReference type="Proteomes" id="UP001162501">
    <property type="component" value="Chromosome 22"/>
</dbReference>
<protein>
    <submittedName>
        <fullName evidence="1">Uncharacterized protein</fullName>
    </submittedName>
</protein>